<dbReference type="PROSITE" id="PS00086">
    <property type="entry name" value="CYTOCHROME_P450"/>
    <property type="match status" value="1"/>
</dbReference>
<dbReference type="GO" id="GO:0005506">
    <property type="term" value="F:iron ion binding"/>
    <property type="evidence" value="ECO:0007669"/>
    <property type="project" value="InterPro"/>
</dbReference>
<comment type="caution">
    <text evidence="8">The sequence shown here is derived from an EMBL/GenBank/DDBJ whole genome shotgun (WGS) entry which is preliminary data.</text>
</comment>
<keyword evidence="9" id="KW-1185">Reference proteome</keyword>
<dbReference type="PANTHER" id="PTHR24305">
    <property type="entry name" value="CYTOCHROME P450"/>
    <property type="match status" value="1"/>
</dbReference>
<dbReference type="Pfam" id="PF00067">
    <property type="entry name" value="p450"/>
    <property type="match status" value="1"/>
</dbReference>
<keyword evidence="7" id="KW-0560">Oxidoreductase</keyword>
<dbReference type="AlphaFoldDB" id="A0A9N9ULW3"/>
<reference evidence="9" key="1">
    <citation type="submission" date="2019-06" db="EMBL/GenBank/DDBJ databases">
        <authorList>
            <person name="Broberg M."/>
        </authorList>
    </citation>
    <scope>NUCLEOTIDE SEQUENCE [LARGE SCALE GENOMIC DNA]</scope>
</reference>
<dbReference type="GO" id="GO:0004497">
    <property type="term" value="F:monooxygenase activity"/>
    <property type="evidence" value="ECO:0007669"/>
    <property type="project" value="UniProtKB-KW"/>
</dbReference>
<evidence type="ECO:0000313" key="9">
    <source>
        <dbReference type="Proteomes" id="UP000754883"/>
    </source>
</evidence>
<dbReference type="InterPro" id="IPR002401">
    <property type="entry name" value="Cyt_P450_E_grp-I"/>
</dbReference>
<dbReference type="InterPro" id="IPR001128">
    <property type="entry name" value="Cyt_P450"/>
</dbReference>
<gene>
    <name evidence="8" type="ORF">CBYS24578_00012383</name>
</gene>
<dbReference type="OrthoDB" id="1470350at2759"/>
<reference evidence="8 9" key="2">
    <citation type="submission" date="2021-10" db="EMBL/GenBank/DDBJ databases">
        <authorList>
            <person name="Piombo E."/>
        </authorList>
    </citation>
    <scope>NUCLEOTIDE SEQUENCE [LARGE SCALE GENOMIC DNA]</scope>
</reference>
<name>A0A9N9ULW3_9HYPO</name>
<protein>
    <submittedName>
        <fullName evidence="8">Uncharacterized protein</fullName>
    </submittedName>
</protein>
<accession>A0A9N9ULW3</accession>
<evidence type="ECO:0000256" key="6">
    <source>
        <dbReference type="PIRSR" id="PIRSR602401-1"/>
    </source>
</evidence>
<dbReference type="PRINTS" id="PR00463">
    <property type="entry name" value="EP450I"/>
</dbReference>
<dbReference type="EMBL" id="CABFNO020001469">
    <property type="protein sequence ID" value="CAG9990148.1"/>
    <property type="molecule type" value="Genomic_DNA"/>
</dbReference>
<evidence type="ECO:0000256" key="7">
    <source>
        <dbReference type="RuleBase" id="RU000461"/>
    </source>
</evidence>
<dbReference type="InterPro" id="IPR017972">
    <property type="entry name" value="Cyt_P450_CS"/>
</dbReference>
<evidence type="ECO:0000313" key="8">
    <source>
        <dbReference type="EMBL" id="CAG9990148.1"/>
    </source>
</evidence>
<evidence type="ECO:0000256" key="1">
    <source>
        <dbReference type="ARBA" id="ARBA00001971"/>
    </source>
</evidence>
<dbReference type="Proteomes" id="UP000754883">
    <property type="component" value="Unassembled WGS sequence"/>
</dbReference>
<dbReference type="InterPro" id="IPR050121">
    <property type="entry name" value="Cytochrome_P450_monoxygenase"/>
</dbReference>
<comment type="cofactor">
    <cofactor evidence="1 6">
        <name>heme</name>
        <dbReference type="ChEBI" id="CHEBI:30413"/>
    </cofactor>
</comment>
<dbReference type="GO" id="GO:0016705">
    <property type="term" value="F:oxidoreductase activity, acting on paired donors, with incorporation or reduction of molecular oxygen"/>
    <property type="evidence" value="ECO:0007669"/>
    <property type="project" value="InterPro"/>
</dbReference>
<keyword evidence="7" id="KW-0503">Monooxygenase</keyword>
<sequence length="515" mass="59352">MALTDLSWYMVGRSVIWSRLLPASAALGTAYFIGRAIYNLCFHPLSKYPGPKLAAVTDLWWAYASTTGRYPWIIEDVLKTYGDVVRIAPNELVFITPQAAKDIYLAQEKNLELFVQVGYDALDTGDGGISGETNPVRHREIAKKLAPAFSTRNLRAKEVAIHKHIDLFMDRMKEFGGDEKGADMRRWVEWLGLDLSADMTYCIDMCHLRDMKDSVLVRSTFKLNMFILMSQIVRKFRLLTPLAYLTIPPTVWFDMFQLLKLNTDDVQTRLKNRHNIEHLDYFEQLVPVNLPIPQDEKEIYHLQNVAWQLLLASWQPLANQFYTLILFLLKEPDAYATLVKEVREGFSDYHAIKLDSIERLKYLQGCANESFRLHQETTDGLPRISPGAMVDGIYIPKGITCQISYFSAARSPRYFTQPLEFRPERWLPPDHPKFNPIYRDDNLKASKPFSQGPRGCPGGPIASATVRLLMAKVLWQFDLELGAGQRELSFEKDYKFLAFWDKPEFRVRFKPVQMA</sequence>
<evidence type="ECO:0000256" key="3">
    <source>
        <dbReference type="ARBA" id="ARBA00022617"/>
    </source>
</evidence>
<evidence type="ECO:0000256" key="2">
    <source>
        <dbReference type="ARBA" id="ARBA00010617"/>
    </source>
</evidence>
<evidence type="ECO:0000256" key="5">
    <source>
        <dbReference type="ARBA" id="ARBA00023004"/>
    </source>
</evidence>
<dbReference type="SUPFAM" id="SSF48264">
    <property type="entry name" value="Cytochrome P450"/>
    <property type="match status" value="1"/>
</dbReference>
<dbReference type="Gene3D" id="1.10.630.10">
    <property type="entry name" value="Cytochrome P450"/>
    <property type="match status" value="1"/>
</dbReference>
<feature type="binding site" description="axial binding residue" evidence="6">
    <location>
        <position position="456"/>
    </location>
    <ligand>
        <name>heme</name>
        <dbReference type="ChEBI" id="CHEBI:30413"/>
    </ligand>
    <ligandPart>
        <name>Fe</name>
        <dbReference type="ChEBI" id="CHEBI:18248"/>
    </ligandPart>
</feature>
<keyword evidence="4 6" id="KW-0479">Metal-binding</keyword>
<keyword evidence="3 6" id="KW-0349">Heme</keyword>
<comment type="similarity">
    <text evidence="2 7">Belongs to the cytochrome P450 family.</text>
</comment>
<dbReference type="PANTHER" id="PTHR24305:SF210">
    <property type="entry name" value="CYTOCHROME P450 MONOOXYGENASE ASQL-RELATED"/>
    <property type="match status" value="1"/>
</dbReference>
<dbReference type="InterPro" id="IPR036396">
    <property type="entry name" value="Cyt_P450_sf"/>
</dbReference>
<organism evidence="8 9">
    <name type="scientific">Clonostachys byssicola</name>
    <dbReference type="NCBI Taxonomy" id="160290"/>
    <lineage>
        <taxon>Eukaryota</taxon>
        <taxon>Fungi</taxon>
        <taxon>Dikarya</taxon>
        <taxon>Ascomycota</taxon>
        <taxon>Pezizomycotina</taxon>
        <taxon>Sordariomycetes</taxon>
        <taxon>Hypocreomycetidae</taxon>
        <taxon>Hypocreales</taxon>
        <taxon>Bionectriaceae</taxon>
        <taxon>Clonostachys</taxon>
    </lineage>
</organism>
<proteinExistence type="inferred from homology"/>
<dbReference type="GO" id="GO:0020037">
    <property type="term" value="F:heme binding"/>
    <property type="evidence" value="ECO:0007669"/>
    <property type="project" value="InterPro"/>
</dbReference>
<evidence type="ECO:0000256" key="4">
    <source>
        <dbReference type="ARBA" id="ARBA00022723"/>
    </source>
</evidence>
<keyword evidence="5 6" id="KW-0408">Iron</keyword>